<keyword evidence="2" id="KW-0732">Signal</keyword>
<evidence type="ECO:0008006" key="5">
    <source>
        <dbReference type="Google" id="ProtNLM"/>
    </source>
</evidence>
<dbReference type="eggNOG" id="COG3210">
    <property type="taxonomic scope" value="Bacteria"/>
</dbReference>
<dbReference type="InterPro" id="IPR012334">
    <property type="entry name" value="Pectin_lyas_fold"/>
</dbReference>
<dbReference type="Proteomes" id="UP000006578">
    <property type="component" value="Chromosome"/>
</dbReference>
<organism evidence="3 4">
    <name type="scientific">Sphingopyxis alaskensis (strain DSM 13593 / LMG 18877 / RB2256)</name>
    <name type="common">Sphingomonas alaskensis</name>
    <dbReference type="NCBI Taxonomy" id="317655"/>
    <lineage>
        <taxon>Bacteria</taxon>
        <taxon>Pseudomonadati</taxon>
        <taxon>Pseudomonadota</taxon>
        <taxon>Alphaproteobacteria</taxon>
        <taxon>Sphingomonadales</taxon>
        <taxon>Sphingomonadaceae</taxon>
        <taxon>Sphingopyxis</taxon>
    </lineage>
</organism>
<dbReference type="KEGG" id="sal:Sala_0350"/>
<evidence type="ECO:0000256" key="2">
    <source>
        <dbReference type="SAM" id="SignalP"/>
    </source>
</evidence>
<name>Q1GW99_SPHAL</name>
<feature type="region of interest" description="Disordered" evidence="1">
    <location>
        <begin position="768"/>
        <end position="790"/>
    </location>
</feature>
<feature type="compositionally biased region" description="Gly residues" evidence="1">
    <location>
        <begin position="778"/>
        <end position="787"/>
    </location>
</feature>
<sequence length="2090" mass="198075">MILASRTTAMRAIATPSPRHRGKPRLLASCAIAAGLAALAQGGPVAAQVAGTGSFVSGTGAIGNNGATNTTSVTVTTSESVINWVPTDNAPTGGAIDILPAGEIWNFIGTGDYTVLNRFVDASGGALGRQIALNGTVNSYIGSTTGPRGGNIWFYNAGGVLIGASGVINVGSLLLTANDVDTSGGLFGPGGTIRLGGASGSTSAITVNGAINANNAGNPGSSYVALVAPRIVQAGTVRVDGSAAYIAAEAANIRINGGLFDIDVTVGAEGGTVIDHSGTTTGPAHQQGDTDQSRIYMVAIPKNDAVTLLVGGAIGYDDAVSAQVDPDGAVRLSAGYNIVGGELDTAPVSAVAATIVAADTLFRSDTVARASGTFAAAPTQTLPGSPPALSADGQFLVEGNGSFTGDAGASLIIGAGQQGGATGNFTLQSGGTAGAVGNAALTVTGGTFAASDLAILASGTPEAVTGDAQGGNASLTIAGGSVTTSVLTIDASGVGEIGDGGTAGAGRGGNATFSQTGGTASIGDIRVSADGGAVESQSGLGVGGNATIDFSGGSITVADVFATADGFGGEGLPGNDDDPLNIIPGGDGQQGRGGTATINISGTAVVDASVIQASAVGTGGRGGEFFNFSSFSGVPGTPGDGAEGIGGTAAINVTGGTTTASSMIADASGIGGDGGGSFFSSSSGGATGIGVGGTGGAGRGGSATIALETAIPAVASASSVATGTGGDGGIHNVGGAGGDGFGGVAQAIVTGFDAGALLIAIASTGTGGDGGNGRDGDGGDGGNGSGGTSRMQAVGAGAGLTIVETNFVTGGVGGNGGSAGLGFGSFPTAAPDGGDGGDGRGGTIEIAATDGAAVTLGTGTGGGVALASSGAGGAGGAGANSVFGAGNQAGDGGDGGNGGGGTVRLVAVGGTIDSGGEAVDLAANGVEGEGGSGGLGQGGGTDGGLGLMGLSAGGRVEIEARSGVAGPGQIDLGQTGIDASGDIAGRIELRTSGGDINFAGLAAQAFGLAAPTNNDIDTAAAGIFVAPAGGAIASQGDVTLITDGSIGVYGQSNGSFDVDGSLTIDAGDQIDLRHDNREGTAPTLNASGDMTMTAATSVSGATGSLAAADGSLSLTVSDPAGTIMVDGLAGGSISLFSPGAARVEHAEAIGDFSASAGSFATGLNSIITGGNISIASPGAVDLGNSSAGGFVQVSGQSIAFNSIDAGLTVSLSAVDGIDGGAIAATGDISLFADNVALTGPVTGDASFVAFGLGGAVSVDTADVAGTISIFAADDLTGNFVAGGNIFLNSDASIFASAIASGGYVDGNGLLAEGNLFAIAAADVSLTTSAAARMFGVSAGGAASVDGGTAGEDMLLLAGTIASLANIAAGDDVRVQAAGNVFANGVAATGAGADTHILDFSSASGSPGFAITPQAADGADIVMQSAAGAIDAAALTAGDDILLTAANEIAVGGASTLGLGVTGGDSSLRTQGGATTLADVASFDDVVVDSAGPATLTASVNAGRDIAITADNVTIAALTDPGGNPAPTLTADGNLVIASTAGIAGGGVRALGNASLNAAGAIDLTVVEGQNVALTGAAGIDADQVYALGATSLASSNGAIRIGALFASGPIDASADAIRIEGGDAMDFATLVTDVGDAFVRSSGDLSLGNGSVAGTADLDAQGTAMTIDALTAADAILANNGGVLNLGTVTVAGDLSATARSSIGVAGIVTGQSISFASADIAIDAAARIGTAGVTTALSLANNNNANQTFIGGAPGGSVSGYRIDADELTRLFGAQIEVFAPEVASVGGSSVGSAAPPDVIIDSFTLAGGAPGSNLGANGALTIRTPGKMRVIGNVELSGLTDANALNLVADDALEVILGQGRVRLVNGTAPAGQLNMVSDDIIVATAAAIADVASAMTTDAISERLSRNDGIVLDEGALFARGIRAAVVGGFFVQNSGAGTALAERRGFTFGAGGLDVLTEGASRIVVNGTHLGAGGRVTGLQALQLVTVNGVAPVVGSYDPRSTVNGCLLSSPAVCIAFDRDGDGGFPVQDVIEEEIEGDGEDGQGGGYTLRQPLITMRDIDPLSGEPLVDDPVTGAGNDDLWTPPAE</sequence>
<keyword evidence="4" id="KW-1185">Reference proteome</keyword>
<feature type="region of interest" description="Disordered" evidence="1">
    <location>
        <begin position="2064"/>
        <end position="2090"/>
    </location>
</feature>
<feature type="chain" id="PRO_5004189341" description="Filamentous haemagglutinin-like protein" evidence="2">
    <location>
        <begin position="41"/>
        <end position="2090"/>
    </location>
</feature>
<evidence type="ECO:0000313" key="3">
    <source>
        <dbReference type="EMBL" id="ABF52073.1"/>
    </source>
</evidence>
<dbReference type="EMBL" id="CP000356">
    <property type="protein sequence ID" value="ABF52073.1"/>
    <property type="molecule type" value="Genomic_DNA"/>
</dbReference>
<feature type="signal peptide" evidence="2">
    <location>
        <begin position="1"/>
        <end position="40"/>
    </location>
</feature>
<dbReference type="STRING" id="317655.Sala_0350"/>
<dbReference type="Gene3D" id="2.160.20.10">
    <property type="entry name" value="Single-stranded right-handed beta-helix, Pectin lyase-like"/>
    <property type="match status" value="1"/>
</dbReference>
<dbReference type="HOGENOM" id="CLU_229541_0_0_5"/>
<evidence type="ECO:0000256" key="1">
    <source>
        <dbReference type="SAM" id="MobiDB-lite"/>
    </source>
</evidence>
<protein>
    <recommendedName>
        <fullName evidence="5">Filamentous haemagglutinin-like protein</fullName>
    </recommendedName>
</protein>
<proteinExistence type="predicted"/>
<evidence type="ECO:0000313" key="4">
    <source>
        <dbReference type="Proteomes" id="UP000006578"/>
    </source>
</evidence>
<gene>
    <name evidence="3" type="ordered locus">Sala_0350</name>
</gene>
<reference evidence="3 4" key="1">
    <citation type="journal article" date="2009" name="Proc. Natl. Acad. Sci. U.S.A.">
        <title>The genomic basis of trophic strategy in marine bacteria.</title>
        <authorList>
            <person name="Lauro F.M."/>
            <person name="McDougald D."/>
            <person name="Thomas T."/>
            <person name="Williams T.J."/>
            <person name="Egan S."/>
            <person name="Rice S."/>
            <person name="DeMaere M.Z."/>
            <person name="Ting L."/>
            <person name="Ertan H."/>
            <person name="Johnson J."/>
            <person name="Ferriera S."/>
            <person name="Lapidus A."/>
            <person name="Anderson I."/>
            <person name="Kyrpides N."/>
            <person name="Munk A.C."/>
            <person name="Detter C."/>
            <person name="Han C.S."/>
            <person name="Brown M.V."/>
            <person name="Robb F.T."/>
            <person name="Kjelleberg S."/>
            <person name="Cavicchioli R."/>
        </authorList>
    </citation>
    <scope>NUCLEOTIDE SEQUENCE [LARGE SCALE GENOMIC DNA]</scope>
    <source>
        <strain evidence="4">DSM 13593 / LMG 18877 / RB2256</strain>
    </source>
</reference>
<accession>Q1GW99</accession>